<accession>A0A4R5XZA4</accession>
<dbReference type="Pfam" id="PF00403">
    <property type="entry name" value="HMA"/>
    <property type="match status" value="1"/>
</dbReference>
<dbReference type="SUPFAM" id="SSF55008">
    <property type="entry name" value="HMA, heavy metal-associated domain"/>
    <property type="match status" value="1"/>
</dbReference>
<reference evidence="4 5" key="1">
    <citation type="submission" date="2019-03" db="EMBL/GenBank/DDBJ databases">
        <title>Genome Sequencing and Assembly of Various Microbes Isolated from Partially Reclaimed Soil and Acid Mine Drainage (AMD) Site.</title>
        <authorList>
            <person name="Steinbock B."/>
            <person name="Bechtold R."/>
            <person name="Sevigny J.L."/>
            <person name="Thomas D."/>
            <person name="Cuthill L.R."/>
            <person name="Aveiro Johannsen E.J."/>
            <person name="Thomas K."/>
            <person name="Ghosh A."/>
        </authorList>
    </citation>
    <scope>NUCLEOTIDE SEQUENCE [LARGE SCALE GENOMIC DNA]</scope>
    <source>
        <strain evidence="4 5">S-A1</strain>
    </source>
</reference>
<dbReference type="GO" id="GO:0046872">
    <property type="term" value="F:metal ion binding"/>
    <property type="evidence" value="ECO:0007669"/>
    <property type="project" value="UniProtKB-KW"/>
</dbReference>
<feature type="domain" description="HMA" evidence="3">
    <location>
        <begin position="71"/>
        <end position="137"/>
    </location>
</feature>
<dbReference type="PROSITE" id="PS50846">
    <property type="entry name" value="HMA_2"/>
    <property type="match status" value="1"/>
</dbReference>
<dbReference type="CDD" id="cd00371">
    <property type="entry name" value="HMA"/>
    <property type="match status" value="1"/>
</dbReference>
<dbReference type="InterPro" id="IPR036163">
    <property type="entry name" value="HMA_dom_sf"/>
</dbReference>
<organism evidence="4 5">
    <name type="scientific">Arthrobacter nitrophenolicus</name>
    <dbReference type="NCBI Taxonomy" id="683150"/>
    <lineage>
        <taxon>Bacteria</taxon>
        <taxon>Bacillati</taxon>
        <taxon>Actinomycetota</taxon>
        <taxon>Actinomycetes</taxon>
        <taxon>Micrococcales</taxon>
        <taxon>Micrococcaceae</taxon>
        <taxon>Arthrobacter</taxon>
    </lineage>
</organism>
<keyword evidence="1" id="KW-0479">Metal-binding</keyword>
<dbReference type="EMBL" id="SMZQ01000005">
    <property type="protein sequence ID" value="TDL37311.1"/>
    <property type="molecule type" value="Genomic_DNA"/>
</dbReference>
<evidence type="ECO:0000259" key="3">
    <source>
        <dbReference type="PROSITE" id="PS50846"/>
    </source>
</evidence>
<dbReference type="Gene3D" id="3.30.70.100">
    <property type="match status" value="1"/>
</dbReference>
<dbReference type="InterPro" id="IPR006121">
    <property type="entry name" value="HMA_dom"/>
</dbReference>
<sequence>MSRRFQRLHSRSTPAPCLPRTHPSSRNGTDMNIEHRTALPLASAAGCSCCSPAGHAPKTAAAVAHSPGASSRREFALEGLTCGHCVKTVEAAVAALDGVDSASVDLVPGGRSRLTVAGAASEQAVRTAVTTAGYSLAAH</sequence>
<feature type="compositionally biased region" description="Basic residues" evidence="2">
    <location>
        <begin position="1"/>
        <end position="10"/>
    </location>
</feature>
<dbReference type="PROSITE" id="PS01047">
    <property type="entry name" value="HMA_1"/>
    <property type="match status" value="1"/>
</dbReference>
<feature type="region of interest" description="Disordered" evidence="2">
    <location>
        <begin position="1"/>
        <end position="29"/>
    </location>
</feature>
<protein>
    <submittedName>
        <fullName evidence="4">Copper chaperone</fullName>
    </submittedName>
</protein>
<dbReference type="OrthoDB" id="9813965at2"/>
<comment type="caution">
    <text evidence="4">The sequence shown here is derived from an EMBL/GenBank/DDBJ whole genome shotgun (WGS) entry which is preliminary data.</text>
</comment>
<dbReference type="InterPro" id="IPR017969">
    <property type="entry name" value="Heavy-metal-associated_CS"/>
</dbReference>
<gene>
    <name evidence="4" type="ORF">E2R57_11240</name>
</gene>
<evidence type="ECO:0000256" key="2">
    <source>
        <dbReference type="SAM" id="MobiDB-lite"/>
    </source>
</evidence>
<proteinExistence type="predicted"/>
<evidence type="ECO:0000313" key="4">
    <source>
        <dbReference type="EMBL" id="TDL37311.1"/>
    </source>
</evidence>
<dbReference type="AlphaFoldDB" id="A0A4R5XZA4"/>
<dbReference type="Proteomes" id="UP000294621">
    <property type="component" value="Unassembled WGS sequence"/>
</dbReference>
<name>A0A4R5XZA4_9MICC</name>
<evidence type="ECO:0000313" key="5">
    <source>
        <dbReference type="Proteomes" id="UP000294621"/>
    </source>
</evidence>
<evidence type="ECO:0000256" key="1">
    <source>
        <dbReference type="ARBA" id="ARBA00022723"/>
    </source>
</evidence>